<feature type="compositionally biased region" description="Basic and acidic residues" evidence="6">
    <location>
        <begin position="25"/>
        <end position="37"/>
    </location>
</feature>
<evidence type="ECO:0000256" key="3">
    <source>
        <dbReference type="ARBA" id="ARBA00023015"/>
    </source>
</evidence>
<evidence type="ECO:0000256" key="4">
    <source>
        <dbReference type="ARBA" id="ARBA00023163"/>
    </source>
</evidence>
<evidence type="ECO:0000313" key="8">
    <source>
        <dbReference type="Proteomes" id="UP000800041"/>
    </source>
</evidence>
<dbReference type="InterPro" id="IPR006939">
    <property type="entry name" value="SNF5"/>
</dbReference>
<dbReference type="GO" id="GO:0006338">
    <property type="term" value="P:chromatin remodeling"/>
    <property type="evidence" value="ECO:0007669"/>
    <property type="project" value="InterPro"/>
</dbReference>
<dbReference type="PANTHER" id="PTHR10019">
    <property type="entry name" value="SNF5"/>
    <property type="match status" value="1"/>
</dbReference>
<gene>
    <name evidence="7" type="ORF">K402DRAFT_455863</name>
</gene>
<keyword evidence="8" id="KW-1185">Reference proteome</keyword>
<feature type="compositionally biased region" description="Polar residues" evidence="6">
    <location>
        <begin position="77"/>
        <end position="92"/>
    </location>
</feature>
<feature type="region of interest" description="Disordered" evidence="6">
    <location>
        <begin position="495"/>
        <end position="543"/>
    </location>
</feature>
<dbReference type="GO" id="GO:0000228">
    <property type="term" value="C:nuclear chromosome"/>
    <property type="evidence" value="ECO:0007669"/>
    <property type="project" value="InterPro"/>
</dbReference>
<evidence type="ECO:0000256" key="6">
    <source>
        <dbReference type="SAM" id="MobiDB-lite"/>
    </source>
</evidence>
<sequence>MSNAAPDPVDDQSAPLSESNNTHARNGDAEGVVHAHSENGGASNTAAIREGKERAKAVMAASGVSVNSDQAHEMDSGETNAPESSSHPVNGTSQGRKRSRSGSQIPNHGSDSEAQSQARADVQDYLLNLYQQRDQTHAESLNIQSIYVRDLFTQLRTDAEYYKDLRQQRQVDPAAVFGIGYAGYGNGHTGERMHLLYPMQRKAPGGRRSKGVQVSRKDTQLHAELLEELVPVRLDIEFDKIKLRDTFTWNLRDRITSEEAFAQTLVEDFQIPIDHAAGVIREVSREIKDQVGNHFPHVFFEDKPLDPNQPYFAYKNDEMRILIKLNITIGQHTLVDQFEWEINNPLNNPEDFARQMGRDLSLSGEFVTAIAHCIREQIQLFTRSLYLRDHPFDGRTIEDSDLRDGFLSSPLPSVFRPQQAAKDYTPYLYELNEADIQREELSILREQRRQKRSVTRRGGIALPDLKDRQRTVRTLIVSSVLPGAAETVESSRLFKLSRSASGRSRRTTGRGDGGDDSDESESEESVDDSPAVQSQVLTGTARTRGIRGAATAAQAAMRANLGRSATPELAALHHHETRTSARRFGGALEGREESVAEPTSLIIKLRISRQKYREWWRNRSNGRTGEYPQQQSHSSTPLMATQTNTPQHSQPAGPMHPPPSPAVSTMTGGAGNNTEPRTPSRSQSKTPAPKEQSEHSYYPDGRLDAPYPQPAGQAPVPPPPWMEEALAALRLKPDYENHSFEGQMRWTAVDRTTGQSARLDPLPPGAQPPANLKFQYLPRIRCNDCPGKVYTAGPGTTLENFEVHLKRGEHQKHVRARLEKEAAK</sequence>
<accession>A0A6G1GTW0</accession>
<feature type="region of interest" description="Disordered" evidence="6">
    <location>
        <begin position="1"/>
        <end position="117"/>
    </location>
</feature>
<keyword evidence="4" id="KW-0804">Transcription</keyword>
<feature type="compositionally biased region" description="Polar residues" evidence="6">
    <location>
        <begin position="662"/>
        <end position="686"/>
    </location>
</feature>
<feature type="compositionally biased region" description="Polar residues" evidence="6">
    <location>
        <begin position="14"/>
        <end position="24"/>
    </location>
</feature>
<protein>
    <submittedName>
        <fullName evidence="7">SNF5-domain-containing protein</fullName>
    </submittedName>
</protein>
<evidence type="ECO:0000313" key="7">
    <source>
        <dbReference type="EMBL" id="KAF1984393.1"/>
    </source>
</evidence>
<comment type="subcellular location">
    <subcellularLocation>
        <location evidence="1">Nucleus</location>
    </subcellularLocation>
</comment>
<evidence type="ECO:0000256" key="2">
    <source>
        <dbReference type="ARBA" id="ARBA00010239"/>
    </source>
</evidence>
<comment type="similarity">
    <text evidence="2">Belongs to the SNF5 family.</text>
</comment>
<feature type="compositionally biased region" description="Polar residues" evidence="6">
    <location>
        <begin position="105"/>
        <end position="117"/>
    </location>
</feature>
<keyword evidence="3" id="KW-0805">Transcription regulation</keyword>
<evidence type="ECO:0000256" key="1">
    <source>
        <dbReference type="ARBA" id="ARBA00004123"/>
    </source>
</evidence>
<dbReference type="Proteomes" id="UP000800041">
    <property type="component" value="Unassembled WGS sequence"/>
</dbReference>
<dbReference type="EMBL" id="ML977168">
    <property type="protein sequence ID" value="KAF1984393.1"/>
    <property type="molecule type" value="Genomic_DNA"/>
</dbReference>
<feature type="compositionally biased region" description="Acidic residues" evidence="6">
    <location>
        <begin position="514"/>
        <end position="527"/>
    </location>
</feature>
<feature type="region of interest" description="Disordered" evidence="6">
    <location>
        <begin position="620"/>
        <end position="720"/>
    </location>
</feature>
<reference evidence="7" key="1">
    <citation type="journal article" date="2020" name="Stud. Mycol.">
        <title>101 Dothideomycetes genomes: a test case for predicting lifestyles and emergence of pathogens.</title>
        <authorList>
            <person name="Haridas S."/>
            <person name="Albert R."/>
            <person name="Binder M."/>
            <person name="Bloem J."/>
            <person name="Labutti K."/>
            <person name="Salamov A."/>
            <person name="Andreopoulos B."/>
            <person name="Baker S."/>
            <person name="Barry K."/>
            <person name="Bills G."/>
            <person name="Bluhm B."/>
            <person name="Cannon C."/>
            <person name="Castanera R."/>
            <person name="Culley D."/>
            <person name="Daum C."/>
            <person name="Ezra D."/>
            <person name="Gonzalez J."/>
            <person name="Henrissat B."/>
            <person name="Kuo A."/>
            <person name="Liang C."/>
            <person name="Lipzen A."/>
            <person name="Lutzoni F."/>
            <person name="Magnuson J."/>
            <person name="Mondo S."/>
            <person name="Nolan M."/>
            <person name="Ohm R."/>
            <person name="Pangilinan J."/>
            <person name="Park H.-J."/>
            <person name="Ramirez L."/>
            <person name="Alfaro M."/>
            <person name="Sun H."/>
            <person name="Tritt A."/>
            <person name="Yoshinaga Y."/>
            <person name="Zwiers L.-H."/>
            <person name="Turgeon B."/>
            <person name="Goodwin S."/>
            <person name="Spatafora J."/>
            <person name="Crous P."/>
            <person name="Grigoriev I."/>
        </authorList>
    </citation>
    <scope>NUCLEOTIDE SEQUENCE</scope>
    <source>
        <strain evidence="7">CBS 113979</strain>
    </source>
</reference>
<keyword evidence="5" id="KW-0539">Nucleus</keyword>
<proteinExistence type="inferred from homology"/>
<name>A0A6G1GTW0_9PEZI</name>
<dbReference type="AlphaFoldDB" id="A0A6G1GTW0"/>
<organism evidence="7 8">
    <name type="scientific">Aulographum hederae CBS 113979</name>
    <dbReference type="NCBI Taxonomy" id="1176131"/>
    <lineage>
        <taxon>Eukaryota</taxon>
        <taxon>Fungi</taxon>
        <taxon>Dikarya</taxon>
        <taxon>Ascomycota</taxon>
        <taxon>Pezizomycotina</taxon>
        <taxon>Dothideomycetes</taxon>
        <taxon>Pleosporomycetidae</taxon>
        <taxon>Aulographales</taxon>
        <taxon>Aulographaceae</taxon>
    </lineage>
</organism>
<feature type="compositionally biased region" description="Polar residues" evidence="6">
    <location>
        <begin position="620"/>
        <end position="650"/>
    </location>
</feature>
<dbReference type="Pfam" id="PF04855">
    <property type="entry name" value="SNF5"/>
    <property type="match status" value="1"/>
</dbReference>
<dbReference type="OrthoDB" id="515064at2759"/>
<evidence type="ECO:0000256" key="5">
    <source>
        <dbReference type="ARBA" id="ARBA00023242"/>
    </source>
</evidence>